<feature type="compositionally biased region" description="Basic and acidic residues" evidence="1">
    <location>
        <begin position="51"/>
        <end position="68"/>
    </location>
</feature>
<name>A0AAV7SNT4_PLEWA</name>
<feature type="region of interest" description="Disordered" evidence="1">
    <location>
        <begin position="125"/>
        <end position="147"/>
    </location>
</feature>
<dbReference type="AlphaFoldDB" id="A0AAV7SNT4"/>
<evidence type="ECO:0000256" key="1">
    <source>
        <dbReference type="SAM" id="MobiDB-lite"/>
    </source>
</evidence>
<organism evidence="2 3">
    <name type="scientific">Pleurodeles waltl</name>
    <name type="common">Iberian ribbed newt</name>
    <dbReference type="NCBI Taxonomy" id="8319"/>
    <lineage>
        <taxon>Eukaryota</taxon>
        <taxon>Metazoa</taxon>
        <taxon>Chordata</taxon>
        <taxon>Craniata</taxon>
        <taxon>Vertebrata</taxon>
        <taxon>Euteleostomi</taxon>
        <taxon>Amphibia</taxon>
        <taxon>Batrachia</taxon>
        <taxon>Caudata</taxon>
        <taxon>Salamandroidea</taxon>
        <taxon>Salamandridae</taxon>
        <taxon>Pleurodelinae</taxon>
        <taxon>Pleurodeles</taxon>
    </lineage>
</organism>
<sequence>MTCADSALDSTEATRRHSLSISSLHRPRESEAVKEVVPHIQRGGGGIRCWRAKEPARDLEDEQRRTRDEEDPEDARTRLRNPGLEPESGFLWTRHQEEDRWPREAYERARHASGEAWPSQVWELGTGRKERKEGGGLGKGKTRVLHK</sequence>
<reference evidence="2" key="1">
    <citation type="journal article" date="2022" name="bioRxiv">
        <title>Sequencing and chromosome-scale assembly of the giantPleurodeles waltlgenome.</title>
        <authorList>
            <person name="Brown T."/>
            <person name="Elewa A."/>
            <person name="Iarovenko S."/>
            <person name="Subramanian E."/>
            <person name="Araus A.J."/>
            <person name="Petzold A."/>
            <person name="Susuki M."/>
            <person name="Suzuki K.-i.T."/>
            <person name="Hayashi T."/>
            <person name="Toyoda A."/>
            <person name="Oliveira C."/>
            <person name="Osipova E."/>
            <person name="Leigh N.D."/>
            <person name="Simon A."/>
            <person name="Yun M.H."/>
        </authorList>
    </citation>
    <scope>NUCLEOTIDE SEQUENCE</scope>
    <source>
        <strain evidence="2">20211129_DDA</strain>
        <tissue evidence="2">Liver</tissue>
    </source>
</reference>
<dbReference type="Proteomes" id="UP001066276">
    <property type="component" value="Chromosome 4_2"/>
</dbReference>
<proteinExistence type="predicted"/>
<gene>
    <name evidence="2" type="ORF">NDU88_006079</name>
</gene>
<dbReference type="EMBL" id="JANPWB010000008">
    <property type="protein sequence ID" value="KAJ1165662.1"/>
    <property type="molecule type" value="Genomic_DNA"/>
</dbReference>
<protein>
    <submittedName>
        <fullName evidence="2">Uncharacterized protein</fullName>
    </submittedName>
</protein>
<comment type="caution">
    <text evidence="2">The sequence shown here is derived from an EMBL/GenBank/DDBJ whole genome shotgun (WGS) entry which is preliminary data.</text>
</comment>
<feature type="compositionally biased region" description="Basic and acidic residues" evidence="1">
    <location>
        <begin position="26"/>
        <end position="37"/>
    </location>
</feature>
<evidence type="ECO:0000313" key="2">
    <source>
        <dbReference type="EMBL" id="KAJ1165662.1"/>
    </source>
</evidence>
<keyword evidence="3" id="KW-1185">Reference proteome</keyword>
<feature type="region of interest" description="Disordered" evidence="1">
    <location>
        <begin position="1"/>
        <end position="96"/>
    </location>
</feature>
<accession>A0AAV7SNT4</accession>
<evidence type="ECO:0000313" key="3">
    <source>
        <dbReference type="Proteomes" id="UP001066276"/>
    </source>
</evidence>